<comment type="pathway">
    <text evidence="1 8">Amino-acid biosynthesis; L-histidine biosynthesis; L-histidine from 5-phospho-alpha-D-ribose 1-diphosphate: step 8/9.</text>
</comment>
<keyword evidence="6 8" id="KW-0368">Histidine biosynthesis</keyword>
<dbReference type="GO" id="GO:0004401">
    <property type="term" value="F:histidinol-phosphatase activity"/>
    <property type="evidence" value="ECO:0007669"/>
    <property type="project" value="UniProtKB-UniRule"/>
</dbReference>
<evidence type="ECO:0000256" key="3">
    <source>
        <dbReference type="ARBA" id="ARBA00013085"/>
    </source>
</evidence>
<dbReference type="InterPro" id="IPR010140">
    <property type="entry name" value="Histidinol_P_phosphatase_HisJ"/>
</dbReference>
<protein>
    <recommendedName>
        <fullName evidence="3 8">Histidinol-phosphatase</fullName>
        <shortName evidence="8">HolPase</shortName>
        <ecNumber evidence="3 8">3.1.3.15</ecNumber>
    </recommendedName>
</protein>
<dbReference type="FunFam" id="3.20.20.140:FF:000059">
    <property type="entry name" value="Histidinol-phosphatase"/>
    <property type="match status" value="1"/>
</dbReference>
<proteinExistence type="inferred from homology"/>
<dbReference type="GO" id="GO:0000105">
    <property type="term" value="P:L-histidine biosynthetic process"/>
    <property type="evidence" value="ECO:0007669"/>
    <property type="project" value="UniProtKB-UniRule"/>
</dbReference>
<evidence type="ECO:0000313" key="10">
    <source>
        <dbReference type="EMBL" id="KAK1752150.1"/>
    </source>
</evidence>
<dbReference type="GO" id="GO:0005737">
    <property type="term" value="C:cytoplasm"/>
    <property type="evidence" value="ECO:0007669"/>
    <property type="project" value="TreeGrafter"/>
</dbReference>
<name>A0AAJ0B5N8_9PEZI</name>
<evidence type="ECO:0000256" key="7">
    <source>
        <dbReference type="ARBA" id="ARBA00049158"/>
    </source>
</evidence>
<dbReference type="EMBL" id="MU839840">
    <property type="protein sequence ID" value="KAK1752150.1"/>
    <property type="molecule type" value="Genomic_DNA"/>
</dbReference>
<gene>
    <name evidence="10" type="ORF">QBC47DRAFT_389886</name>
</gene>
<keyword evidence="4 8" id="KW-0028">Amino-acid biosynthesis</keyword>
<evidence type="ECO:0000256" key="1">
    <source>
        <dbReference type="ARBA" id="ARBA00004970"/>
    </source>
</evidence>
<evidence type="ECO:0000313" key="11">
    <source>
        <dbReference type="Proteomes" id="UP001239445"/>
    </source>
</evidence>
<sequence length="348" mass="39112">MAFTMHSHSGQFCPGHAKDQLEDIVRHAIRIGFKTMALTEHMPRTELIDLYPEEMDPSPQASLDALMPRHLAFLSEAQRLQEKYASQIHILIGFEGEWPRPEFGPFIRELYISEPCVDFVIGSLHHAAGVPIDFDKAMYLQAARAAAAAFSEKSSSSSPDALSKEEEEETLWNRYYDEQFDMLSSLRPVVVGHFDLIRLMSGDPARDVRTQWPGTWERIVRNLGVIRGYGGWLECNTSALRKGLTEPYPGRAIATEWIKMGGKFTFSDDSHGIAQVATNYLRGLDYLESLGVTELWTFRRRPVHPGTTTTTPTPGDGEDRRKAELDEVAVPLAEFRASLRLGGDAVQM</sequence>
<comment type="similarity">
    <text evidence="2 8">Belongs to the PHP hydrolase family. HisK subfamily.</text>
</comment>
<dbReference type="Gene3D" id="3.20.20.140">
    <property type="entry name" value="Metal-dependent hydrolases"/>
    <property type="match status" value="1"/>
</dbReference>
<dbReference type="PANTHER" id="PTHR21039:SF0">
    <property type="entry name" value="HISTIDINOL-PHOSPHATASE"/>
    <property type="match status" value="1"/>
</dbReference>
<dbReference type="PANTHER" id="PTHR21039">
    <property type="entry name" value="HISTIDINOL PHOSPHATASE-RELATED"/>
    <property type="match status" value="1"/>
</dbReference>
<evidence type="ECO:0000256" key="8">
    <source>
        <dbReference type="RuleBase" id="RU366003"/>
    </source>
</evidence>
<keyword evidence="5 8" id="KW-0378">Hydrolase</keyword>
<dbReference type="NCBIfam" id="TIGR01856">
    <property type="entry name" value="hisJ_fam"/>
    <property type="match status" value="1"/>
</dbReference>
<evidence type="ECO:0000256" key="4">
    <source>
        <dbReference type="ARBA" id="ARBA00022605"/>
    </source>
</evidence>
<dbReference type="EC" id="3.1.3.15" evidence="3 8"/>
<evidence type="ECO:0000259" key="9">
    <source>
        <dbReference type="Pfam" id="PF02811"/>
    </source>
</evidence>
<dbReference type="CDD" id="cd12110">
    <property type="entry name" value="PHP_HisPPase_Hisj_like"/>
    <property type="match status" value="1"/>
</dbReference>
<keyword evidence="11" id="KW-1185">Reference proteome</keyword>
<evidence type="ECO:0000256" key="5">
    <source>
        <dbReference type="ARBA" id="ARBA00022801"/>
    </source>
</evidence>
<dbReference type="AlphaFoldDB" id="A0AAJ0B5N8"/>
<dbReference type="Proteomes" id="UP001239445">
    <property type="component" value="Unassembled WGS sequence"/>
</dbReference>
<comment type="catalytic activity">
    <reaction evidence="7 8">
        <text>L-histidinol phosphate + H2O = L-histidinol + phosphate</text>
        <dbReference type="Rhea" id="RHEA:14465"/>
        <dbReference type="ChEBI" id="CHEBI:15377"/>
        <dbReference type="ChEBI" id="CHEBI:43474"/>
        <dbReference type="ChEBI" id="CHEBI:57699"/>
        <dbReference type="ChEBI" id="CHEBI:57980"/>
        <dbReference type="EC" id="3.1.3.15"/>
    </reaction>
</comment>
<organism evidence="10 11">
    <name type="scientific">Echria macrotheca</name>
    <dbReference type="NCBI Taxonomy" id="438768"/>
    <lineage>
        <taxon>Eukaryota</taxon>
        <taxon>Fungi</taxon>
        <taxon>Dikarya</taxon>
        <taxon>Ascomycota</taxon>
        <taxon>Pezizomycotina</taxon>
        <taxon>Sordariomycetes</taxon>
        <taxon>Sordariomycetidae</taxon>
        <taxon>Sordariales</taxon>
        <taxon>Schizotheciaceae</taxon>
        <taxon>Echria</taxon>
    </lineage>
</organism>
<feature type="domain" description="PHP" evidence="9">
    <location>
        <begin position="5"/>
        <end position="238"/>
    </location>
</feature>
<reference evidence="10" key="1">
    <citation type="submission" date="2023-06" db="EMBL/GenBank/DDBJ databases">
        <title>Genome-scale phylogeny and comparative genomics of the fungal order Sordariales.</title>
        <authorList>
            <consortium name="Lawrence Berkeley National Laboratory"/>
            <person name="Hensen N."/>
            <person name="Bonometti L."/>
            <person name="Westerberg I."/>
            <person name="Brannstrom I.O."/>
            <person name="Guillou S."/>
            <person name="Cros-Aarteil S."/>
            <person name="Calhoun S."/>
            <person name="Haridas S."/>
            <person name="Kuo A."/>
            <person name="Mondo S."/>
            <person name="Pangilinan J."/>
            <person name="Riley R."/>
            <person name="Labutti K."/>
            <person name="Andreopoulos B."/>
            <person name="Lipzen A."/>
            <person name="Chen C."/>
            <person name="Yanf M."/>
            <person name="Daum C."/>
            <person name="Ng V."/>
            <person name="Clum A."/>
            <person name="Steindorff A."/>
            <person name="Ohm R."/>
            <person name="Martin F."/>
            <person name="Silar P."/>
            <person name="Natvig D."/>
            <person name="Lalanne C."/>
            <person name="Gautier V."/>
            <person name="Ament-Velasquez S.L."/>
            <person name="Kruys A."/>
            <person name="Hutchinson M.I."/>
            <person name="Powell A.J."/>
            <person name="Barry K."/>
            <person name="Miller A.N."/>
            <person name="Grigoriev I.V."/>
            <person name="Debuchy R."/>
            <person name="Gladieux P."/>
            <person name="Thoren M.H."/>
            <person name="Johannesson H."/>
        </authorList>
    </citation>
    <scope>NUCLEOTIDE SEQUENCE</scope>
    <source>
        <strain evidence="10">PSN4</strain>
    </source>
</reference>
<dbReference type="InterPro" id="IPR016195">
    <property type="entry name" value="Pol/histidinol_Pase-like"/>
</dbReference>
<comment type="caution">
    <text evidence="10">The sequence shown here is derived from an EMBL/GenBank/DDBJ whole genome shotgun (WGS) entry which is preliminary data.</text>
</comment>
<evidence type="ECO:0000256" key="2">
    <source>
        <dbReference type="ARBA" id="ARBA00009152"/>
    </source>
</evidence>
<dbReference type="SUPFAM" id="SSF89550">
    <property type="entry name" value="PHP domain-like"/>
    <property type="match status" value="1"/>
</dbReference>
<dbReference type="Pfam" id="PF02811">
    <property type="entry name" value="PHP"/>
    <property type="match status" value="1"/>
</dbReference>
<evidence type="ECO:0000256" key="6">
    <source>
        <dbReference type="ARBA" id="ARBA00023102"/>
    </source>
</evidence>
<accession>A0AAJ0B5N8</accession>
<dbReference type="InterPro" id="IPR004013">
    <property type="entry name" value="PHP_dom"/>
</dbReference>